<evidence type="ECO:0000313" key="1">
    <source>
        <dbReference type="EMBL" id="CAA9438030.1"/>
    </source>
</evidence>
<proteinExistence type="predicted"/>
<dbReference type="AlphaFoldDB" id="A0A6J4Q8R7"/>
<sequence length="50" mass="5486">CLLGRSSGESLRVEPIAVVWALRWPGVLWSWPGVMQLVGLLGRSKLVAQL</sequence>
<organism evidence="1">
    <name type="scientific">uncultured Rubellimicrobium sp</name>
    <dbReference type="NCBI Taxonomy" id="543078"/>
    <lineage>
        <taxon>Bacteria</taxon>
        <taxon>Pseudomonadati</taxon>
        <taxon>Pseudomonadota</taxon>
        <taxon>Alphaproteobacteria</taxon>
        <taxon>Rhodobacterales</taxon>
        <taxon>Roseobacteraceae</taxon>
        <taxon>Rubellimicrobium</taxon>
        <taxon>environmental samples</taxon>
    </lineage>
</organism>
<dbReference type="EMBL" id="CADCUU010000495">
    <property type="protein sequence ID" value="CAA9438030.1"/>
    <property type="molecule type" value="Genomic_DNA"/>
</dbReference>
<feature type="non-terminal residue" evidence="1">
    <location>
        <position position="1"/>
    </location>
</feature>
<gene>
    <name evidence="1" type="ORF">AVDCRST_MAG15-3329</name>
</gene>
<reference evidence="1" key="1">
    <citation type="submission" date="2020-02" db="EMBL/GenBank/DDBJ databases">
        <authorList>
            <person name="Meier V. D."/>
        </authorList>
    </citation>
    <scope>NUCLEOTIDE SEQUENCE</scope>
    <source>
        <strain evidence="1">AVDCRST_MAG15</strain>
    </source>
</reference>
<protein>
    <submittedName>
        <fullName evidence="1">Uncharacterized protein</fullName>
    </submittedName>
</protein>
<feature type="non-terminal residue" evidence="1">
    <location>
        <position position="50"/>
    </location>
</feature>
<name>A0A6J4Q8R7_9RHOB</name>
<accession>A0A6J4Q8R7</accession>